<gene>
    <name evidence="4" type="ORF">WG901_22140</name>
</gene>
<dbReference type="InterPro" id="IPR001789">
    <property type="entry name" value="Sig_transdc_resp-reg_receiver"/>
</dbReference>
<feature type="modified residue" description="4-aspartylphosphate" evidence="2">
    <location>
        <position position="66"/>
    </location>
</feature>
<dbReference type="InterPro" id="IPR011006">
    <property type="entry name" value="CheY-like_superfamily"/>
</dbReference>
<evidence type="ECO:0000256" key="1">
    <source>
        <dbReference type="ARBA" id="ARBA00022553"/>
    </source>
</evidence>
<dbReference type="PROSITE" id="PS50110">
    <property type="entry name" value="RESPONSE_REGULATORY"/>
    <property type="match status" value="1"/>
</dbReference>
<evidence type="ECO:0000256" key="2">
    <source>
        <dbReference type="PROSITE-ProRule" id="PRU00169"/>
    </source>
</evidence>
<dbReference type="Proteomes" id="UP001361239">
    <property type="component" value="Unassembled WGS sequence"/>
</dbReference>
<accession>A0ABU8S245</accession>
<name>A0ABU8S245_9SPHN</name>
<organism evidence="4 5">
    <name type="scientific">Novosphingobium anseongense</name>
    <dbReference type="NCBI Taxonomy" id="3133436"/>
    <lineage>
        <taxon>Bacteria</taxon>
        <taxon>Pseudomonadati</taxon>
        <taxon>Pseudomonadota</taxon>
        <taxon>Alphaproteobacteria</taxon>
        <taxon>Sphingomonadales</taxon>
        <taxon>Sphingomonadaceae</taxon>
        <taxon>Novosphingobium</taxon>
    </lineage>
</organism>
<dbReference type="PANTHER" id="PTHR44591:SF3">
    <property type="entry name" value="RESPONSE REGULATORY DOMAIN-CONTAINING PROTEIN"/>
    <property type="match status" value="1"/>
</dbReference>
<evidence type="ECO:0000313" key="4">
    <source>
        <dbReference type="EMBL" id="MEJ5979370.1"/>
    </source>
</evidence>
<proteinExistence type="predicted"/>
<keyword evidence="1 2" id="KW-0597">Phosphoprotein</keyword>
<comment type="caution">
    <text evidence="4">The sequence shown here is derived from an EMBL/GenBank/DDBJ whole genome shotgun (WGS) entry which is preliminary data.</text>
</comment>
<dbReference type="EMBL" id="JBBHJZ010000007">
    <property type="protein sequence ID" value="MEJ5979370.1"/>
    <property type="molecule type" value="Genomic_DNA"/>
</dbReference>
<feature type="domain" description="Response regulatory" evidence="3">
    <location>
        <begin position="16"/>
        <end position="126"/>
    </location>
</feature>
<dbReference type="PANTHER" id="PTHR44591">
    <property type="entry name" value="STRESS RESPONSE REGULATOR PROTEIN 1"/>
    <property type="match status" value="1"/>
</dbReference>
<dbReference type="Pfam" id="PF00072">
    <property type="entry name" value="Response_reg"/>
    <property type="match status" value="1"/>
</dbReference>
<keyword evidence="5" id="KW-1185">Reference proteome</keyword>
<dbReference type="Gene3D" id="3.40.50.2300">
    <property type="match status" value="1"/>
</dbReference>
<evidence type="ECO:0000313" key="5">
    <source>
        <dbReference type="Proteomes" id="UP001361239"/>
    </source>
</evidence>
<evidence type="ECO:0000259" key="3">
    <source>
        <dbReference type="PROSITE" id="PS50110"/>
    </source>
</evidence>
<reference evidence="4 5" key="1">
    <citation type="submission" date="2024-03" db="EMBL/GenBank/DDBJ databases">
        <authorList>
            <person name="Jo J.-H."/>
        </authorList>
    </citation>
    <scope>NUCLEOTIDE SEQUENCE [LARGE SCALE GENOMIC DNA]</scope>
    <source>
        <strain evidence="4 5">PS1R-30</strain>
    </source>
</reference>
<dbReference type="SUPFAM" id="SSF52172">
    <property type="entry name" value="CheY-like"/>
    <property type="match status" value="1"/>
</dbReference>
<protein>
    <submittedName>
        <fullName evidence="4">Response regulator</fullName>
    </submittedName>
</protein>
<dbReference type="InterPro" id="IPR050595">
    <property type="entry name" value="Bact_response_regulator"/>
</dbReference>
<sequence length="140" mass="14845">MLTAPSQDRNPASAARILIVEDDVLNGFLMEEALQLAGHEVLGPAKTVPRALALLESETIDAAILDHQLEDDTALAVARRLDALGIPWAVTTGHSRSALPSQYGHIQVLTKPFSIAQLLALTADTLAGGPREVAKRVASH</sequence>
<dbReference type="RefSeq" id="WP_339589308.1">
    <property type="nucleotide sequence ID" value="NZ_JBBHJZ010000007.1"/>
</dbReference>
<dbReference type="SMART" id="SM00448">
    <property type="entry name" value="REC"/>
    <property type="match status" value="1"/>
</dbReference>